<dbReference type="Proteomes" id="UP000287651">
    <property type="component" value="Unassembled WGS sequence"/>
</dbReference>
<gene>
    <name evidence="2" type="ORF">B296_00009557</name>
</gene>
<dbReference type="EMBL" id="AMZH03001670">
    <property type="protein sequence ID" value="RRT78460.1"/>
    <property type="molecule type" value="Genomic_DNA"/>
</dbReference>
<accession>A0A427AQG4</accession>
<sequence>TRPQGVAPRPGLPPARVTAGRSGRQQGQLPRKAVPPGREVPPEGTSVTAYAVQRRHRRRRWGKRARASF</sequence>
<evidence type="ECO:0000313" key="3">
    <source>
        <dbReference type="Proteomes" id="UP000287651"/>
    </source>
</evidence>
<dbReference type="AlphaFoldDB" id="A0A427AQG4"/>
<feature type="non-terminal residue" evidence="2">
    <location>
        <position position="1"/>
    </location>
</feature>
<proteinExistence type="predicted"/>
<reference evidence="2 3" key="1">
    <citation type="journal article" date="2014" name="Agronomy (Basel)">
        <title>A Draft Genome Sequence for Ensete ventricosum, the Drought-Tolerant Tree Against Hunger.</title>
        <authorList>
            <person name="Harrison J."/>
            <person name="Moore K.A."/>
            <person name="Paszkiewicz K."/>
            <person name="Jones T."/>
            <person name="Grant M."/>
            <person name="Ambacheew D."/>
            <person name="Muzemil S."/>
            <person name="Studholme D.J."/>
        </authorList>
    </citation>
    <scope>NUCLEOTIDE SEQUENCE [LARGE SCALE GENOMIC DNA]</scope>
</reference>
<evidence type="ECO:0000313" key="2">
    <source>
        <dbReference type="EMBL" id="RRT78460.1"/>
    </source>
</evidence>
<feature type="region of interest" description="Disordered" evidence="1">
    <location>
        <begin position="1"/>
        <end position="69"/>
    </location>
</feature>
<protein>
    <submittedName>
        <fullName evidence="2">Uncharacterized protein</fullName>
    </submittedName>
</protein>
<organism evidence="2 3">
    <name type="scientific">Ensete ventricosum</name>
    <name type="common">Abyssinian banana</name>
    <name type="synonym">Musa ensete</name>
    <dbReference type="NCBI Taxonomy" id="4639"/>
    <lineage>
        <taxon>Eukaryota</taxon>
        <taxon>Viridiplantae</taxon>
        <taxon>Streptophyta</taxon>
        <taxon>Embryophyta</taxon>
        <taxon>Tracheophyta</taxon>
        <taxon>Spermatophyta</taxon>
        <taxon>Magnoliopsida</taxon>
        <taxon>Liliopsida</taxon>
        <taxon>Zingiberales</taxon>
        <taxon>Musaceae</taxon>
        <taxon>Ensete</taxon>
    </lineage>
</organism>
<comment type="caution">
    <text evidence="2">The sequence shown here is derived from an EMBL/GenBank/DDBJ whole genome shotgun (WGS) entry which is preliminary data.</text>
</comment>
<name>A0A427AQG4_ENSVE</name>
<evidence type="ECO:0000256" key="1">
    <source>
        <dbReference type="SAM" id="MobiDB-lite"/>
    </source>
</evidence>
<feature type="compositionally biased region" description="Basic residues" evidence="1">
    <location>
        <begin position="53"/>
        <end position="69"/>
    </location>
</feature>